<evidence type="ECO:0000256" key="1">
    <source>
        <dbReference type="ARBA" id="ARBA00023017"/>
    </source>
</evidence>
<evidence type="ECO:0000256" key="3">
    <source>
        <dbReference type="ARBA" id="ARBA00023175"/>
    </source>
</evidence>
<name>A0AAU9IGS6_9CILI</name>
<dbReference type="InterPro" id="IPR019347">
    <property type="entry name" value="Axonemal_dynein_light_chain"/>
</dbReference>
<dbReference type="Pfam" id="PF10211">
    <property type="entry name" value="Ax_dynein_light"/>
    <property type="match status" value="1"/>
</dbReference>
<gene>
    <name evidence="6" type="ORF">BSTOLATCC_MIC1171</name>
</gene>
<dbReference type="Proteomes" id="UP001162131">
    <property type="component" value="Unassembled WGS sequence"/>
</dbReference>
<evidence type="ECO:0000313" key="7">
    <source>
        <dbReference type="Proteomes" id="UP001162131"/>
    </source>
</evidence>
<keyword evidence="7" id="KW-1185">Reference proteome</keyword>
<comment type="similarity">
    <text evidence="4">Belongs to the inner dynein arm light chain family.</text>
</comment>
<evidence type="ECO:0000256" key="4">
    <source>
        <dbReference type="ARBA" id="ARBA00038114"/>
    </source>
</evidence>
<keyword evidence="1" id="KW-0243">Dynein</keyword>
<dbReference type="EMBL" id="CAJZBQ010000002">
    <property type="protein sequence ID" value="CAG9310319.1"/>
    <property type="molecule type" value="Genomic_DNA"/>
</dbReference>
<reference evidence="6" key="1">
    <citation type="submission" date="2021-09" db="EMBL/GenBank/DDBJ databases">
        <authorList>
            <consortium name="AG Swart"/>
            <person name="Singh M."/>
            <person name="Singh A."/>
            <person name="Seah K."/>
            <person name="Emmerich C."/>
        </authorList>
    </citation>
    <scope>NUCLEOTIDE SEQUENCE</scope>
    <source>
        <strain evidence="6">ATCC30299</strain>
    </source>
</reference>
<accession>A0AAU9IGS6</accession>
<organism evidence="6 7">
    <name type="scientific">Blepharisma stoltei</name>
    <dbReference type="NCBI Taxonomy" id="1481888"/>
    <lineage>
        <taxon>Eukaryota</taxon>
        <taxon>Sar</taxon>
        <taxon>Alveolata</taxon>
        <taxon>Ciliophora</taxon>
        <taxon>Postciliodesmatophora</taxon>
        <taxon>Heterotrichea</taxon>
        <taxon>Heterotrichida</taxon>
        <taxon>Blepharismidae</taxon>
        <taxon>Blepharisma</taxon>
    </lineage>
</organism>
<protein>
    <submittedName>
        <fullName evidence="6">Uncharacterized protein</fullName>
    </submittedName>
</protein>
<keyword evidence="3" id="KW-0505">Motor protein</keyword>
<keyword evidence="2 5" id="KW-0175">Coiled coil</keyword>
<dbReference type="GO" id="GO:0030286">
    <property type="term" value="C:dynein complex"/>
    <property type="evidence" value="ECO:0007669"/>
    <property type="project" value="UniProtKB-KW"/>
</dbReference>
<comment type="caution">
    <text evidence="6">The sequence shown here is derived from an EMBL/GenBank/DDBJ whole genome shotgun (WGS) entry which is preliminary data.</text>
</comment>
<dbReference type="AlphaFoldDB" id="A0AAU9IGS6"/>
<evidence type="ECO:0000256" key="2">
    <source>
        <dbReference type="ARBA" id="ARBA00023054"/>
    </source>
</evidence>
<dbReference type="GO" id="GO:0005930">
    <property type="term" value="C:axoneme"/>
    <property type="evidence" value="ECO:0007669"/>
    <property type="project" value="TreeGrafter"/>
</dbReference>
<sequence length="239" mass="28013">MEGPPRETLIQYDPPVEISSDFISPKKRLLGPAGRKRGTLPPMESKPTIEEYLNSILPPREWIQDDKRFIQYVSHQSASRQDVITLKEKLDQKLMERQARDSGICPVREELYSQCFDEIIRQVTIKCPERGLLLMRVRDEIKMTIAAYQTLYQSSVTFGTRKQLQAEEGKSELQEKKDELEKQKIRLENKKSELLNKKDALLRKYEEKKAANEAKRKVELDFLEYQGKHLDTFLKNIDK</sequence>
<evidence type="ECO:0000313" key="6">
    <source>
        <dbReference type="EMBL" id="CAG9310319.1"/>
    </source>
</evidence>
<dbReference type="GO" id="GO:0045504">
    <property type="term" value="F:dynein heavy chain binding"/>
    <property type="evidence" value="ECO:0007669"/>
    <property type="project" value="TreeGrafter"/>
</dbReference>
<dbReference type="PANTHER" id="PTHR13183">
    <property type="entry name" value="AXONEMAL INNER ARM DYNEIN LIGHT CHAIN 28"/>
    <property type="match status" value="1"/>
</dbReference>
<proteinExistence type="inferred from homology"/>
<evidence type="ECO:0000256" key="5">
    <source>
        <dbReference type="SAM" id="Coils"/>
    </source>
</evidence>
<feature type="coiled-coil region" evidence="5">
    <location>
        <begin position="163"/>
        <end position="215"/>
    </location>
</feature>
<dbReference type="PANTHER" id="PTHR13183:SF0">
    <property type="entry name" value="AXONEMAL DYNEIN LIGHT INTERMEDIATE POLYPEPTIDE 1"/>
    <property type="match status" value="1"/>
</dbReference>